<evidence type="ECO:0000313" key="2">
    <source>
        <dbReference type="EMBL" id="CAA6808050.1"/>
    </source>
</evidence>
<dbReference type="AlphaFoldDB" id="A0A6S6SR18"/>
<organism evidence="2">
    <name type="scientific">uncultured Sulfurovum sp</name>
    <dbReference type="NCBI Taxonomy" id="269237"/>
    <lineage>
        <taxon>Bacteria</taxon>
        <taxon>Pseudomonadati</taxon>
        <taxon>Campylobacterota</taxon>
        <taxon>Epsilonproteobacteria</taxon>
        <taxon>Campylobacterales</taxon>
        <taxon>Sulfurovaceae</taxon>
        <taxon>Sulfurovum</taxon>
        <taxon>environmental samples</taxon>
    </lineage>
</organism>
<dbReference type="EMBL" id="CACVAP010000053">
    <property type="protein sequence ID" value="CAA6808050.1"/>
    <property type="molecule type" value="Genomic_DNA"/>
</dbReference>
<dbReference type="SUPFAM" id="SSF54001">
    <property type="entry name" value="Cysteine proteinases"/>
    <property type="match status" value="1"/>
</dbReference>
<accession>A0A6S6SR18</accession>
<dbReference type="Pfam" id="PF01841">
    <property type="entry name" value="Transglut_core"/>
    <property type="match status" value="1"/>
</dbReference>
<sequence length="196" mass="22685">MQQYLEETEIVDYSNKEVNALAMRLAKGCDSDVQIARNCFEYVRDQIHHSGDYQNEITTYKASDVLKHKTGWCYAKSHLLAALLRTNGIPTGFSYQRLSCSEYKKDIYCLHGLNNLYLKEYGWYRVDARGNKEGVNAQFNPPHEQLAFELTEQEFDLPEILAEPLEEVLVALKKHTCYAEMVENFPDVEMKVKNNS</sequence>
<evidence type="ECO:0000259" key="1">
    <source>
        <dbReference type="Pfam" id="PF01841"/>
    </source>
</evidence>
<name>A0A6S6SR18_9BACT</name>
<dbReference type="Gene3D" id="3.10.620.30">
    <property type="match status" value="1"/>
</dbReference>
<protein>
    <recommendedName>
        <fullName evidence="1">Transglutaminase-like domain-containing protein</fullName>
    </recommendedName>
</protein>
<dbReference type="PANTHER" id="PTHR33490:SF3">
    <property type="entry name" value="CONSERVED INTEGRAL MEMBRANE PROTEIN"/>
    <property type="match status" value="1"/>
</dbReference>
<feature type="domain" description="Transglutaminase-like" evidence="1">
    <location>
        <begin position="20"/>
        <end position="128"/>
    </location>
</feature>
<dbReference type="InterPro" id="IPR002931">
    <property type="entry name" value="Transglutaminase-like"/>
</dbReference>
<dbReference type="InterPro" id="IPR038765">
    <property type="entry name" value="Papain-like_cys_pep_sf"/>
</dbReference>
<proteinExistence type="predicted"/>
<dbReference type="PANTHER" id="PTHR33490">
    <property type="entry name" value="BLR5614 PROTEIN-RELATED"/>
    <property type="match status" value="1"/>
</dbReference>
<reference evidence="2" key="1">
    <citation type="submission" date="2020-01" db="EMBL/GenBank/DDBJ databases">
        <authorList>
            <person name="Meier V. D."/>
            <person name="Meier V D."/>
        </authorList>
    </citation>
    <scope>NUCLEOTIDE SEQUENCE</scope>
    <source>
        <strain evidence="2">HLG_WM_MAG_06</strain>
    </source>
</reference>
<gene>
    <name evidence="2" type="ORF">HELGO_WM4503</name>
</gene>